<reference evidence="1 2" key="1">
    <citation type="submission" date="2023-07" db="EMBL/GenBank/DDBJ databases">
        <authorList>
            <person name="Girao M."/>
            <person name="Carvalho M.F."/>
        </authorList>
    </citation>
    <scope>NUCLEOTIDE SEQUENCE [LARGE SCALE GENOMIC DNA]</scope>
    <source>
        <strain evidence="1 2">66/93</strain>
    </source>
</reference>
<evidence type="ECO:0000313" key="1">
    <source>
        <dbReference type="EMBL" id="MEE2049220.1"/>
    </source>
</evidence>
<dbReference type="RefSeq" id="WP_330156515.1">
    <property type="nucleotide sequence ID" value="NZ_BAAAJA010000010.1"/>
</dbReference>
<proteinExistence type="predicted"/>
<protein>
    <recommendedName>
        <fullName evidence="3">Carboxypeptidase regulatory-like domain-containing protein</fullName>
    </recommendedName>
</protein>
<gene>
    <name evidence="1" type="ORF">Q8A49_01765</name>
</gene>
<organism evidence="1 2">
    <name type="scientific">Nocardiopsis tropica</name>
    <dbReference type="NCBI Taxonomy" id="109330"/>
    <lineage>
        <taxon>Bacteria</taxon>
        <taxon>Bacillati</taxon>
        <taxon>Actinomycetota</taxon>
        <taxon>Actinomycetes</taxon>
        <taxon>Streptosporangiales</taxon>
        <taxon>Nocardiopsidaceae</taxon>
        <taxon>Nocardiopsis</taxon>
    </lineage>
</organism>
<dbReference type="EMBL" id="JAUUCC010000003">
    <property type="protein sequence ID" value="MEE2049220.1"/>
    <property type="molecule type" value="Genomic_DNA"/>
</dbReference>
<dbReference type="Proteomes" id="UP001348641">
    <property type="component" value="Unassembled WGS sequence"/>
</dbReference>
<comment type="caution">
    <text evidence="1">The sequence shown here is derived from an EMBL/GenBank/DDBJ whole genome shotgun (WGS) entry which is preliminary data.</text>
</comment>
<evidence type="ECO:0008006" key="3">
    <source>
        <dbReference type="Google" id="ProtNLM"/>
    </source>
</evidence>
<evidence type="ECO:0000313" key="2">
    <source>
        <dbReference type="Proteomes" id="UP001348641"/>
    </source>
</evidence>
<accession>A0ABU7KIU5</accession>
<name>A0ABU7KIU5_9ACTN</name>
<sequence>MRNRPDTGPASRPPHGKDGRAAALAAFDRSDDAADLARTRADTVPATEAARSEDGAVTAALRFEHGGVAVDLQVRAHGRTRSLSGLVTGDFEHAVLRVRRPGATASPTVGDDGRFSLDGLPRGPISLSLLRTGRPPVVTAWFTV</sequence>